<dbReference type="AlphaFoldDB" id="K6YLC3"/>
<evidence type="ECO:0000256" key="4">
    <source>
        <dbReference type="SAM" id="Phobius"/>
    </source>
</evidence>
<dbReference type="FunFam" id="3.30.70.270:FF:000001">
    <property type="entry name" value="Diguanylate cyclase domain protein"/>
    <property type="match status" value="1"/>
</dbReference>
<dbReference type="STRING" id="493475.GARC_0436"/>
<feature type="transmembrane region" description="Helical" evidence="4">
    <location>
        <begin position="245"/>
        <end position="264"/>
    </location>
</feature>
<gene>
    <name evidence="6" type="primary">pleD</name>
    <name evidence="6" type="ORF">GARC_0436</name>
</gene>
<dbReference type="InterPro" id="IPR011623">
    <property type="entry name" value="7TMR_DISM_rcpt_extracell_dom1"/>
</dbReference>
<dbReference type="InterPro" id="IPR029787">
    <property type="entry name" value="Nucleotide_cyclase"/>
</dbReference>
<dbReference type="EMBL" id="BAEO01000007">
    <property type="protein sequence ID" value="GAC17418.1"/>
    <property type="molecule type" value="Genomic_DNA"/>
</dbReference>
<feature type="domain" description="GGDEF" evidence="5">
    <location>
        <begin position="459"/>
        <end position="594"/>
    </location>
</feature>
<evidence type="ECO:0000256" key="3">
    <source>
        <dbReference type="ARBA" id="ARBA00034247"/>
    </source>
</evidence>
<proteinExistence type="predicted"/>
<dbReference type="GO" id="GO:0052621">
    <property type="term" value="F:diguanylate cyclase activity"/>
    <property type="evidence" value="ECO:0007669"/>
    <property type="project" value="UniProtKB-EC"/>
</dbReference>
<keyword evidence="7" id="KW-1185">Reference proteome</keyword>
<feature type="transmembrane region" description="Helical" evidence="4">
    <location>
        <begin position="208"/>
        <end position="233"/>
    </location>
</feature>
<feature type="transmembrane region" description="Helical" evidence="4">
    <location>
        <begin position="300"/>
        <end position="319"/>
    </location>
</feature>
<keyword evidence="4" id="KW-0812">Transmembrane</keyword>
<feature type="transmembrane region" description="Helical" evidence="4">
    <location>
        <begin position="276"/>
        <end position="294"/>
    </location>
</feature>
<keyword evidence="4" id="KW-1133">Transmembrane helix</keyword>
<evidence type="ECO:0000313" key="6">
    <source>
        <dbReference type="EMBL" id="GAC17418.1"/>
    </source>
</evidence>
<comment type="caution">
    <text evidence="6">The sequence shown here is derived from an EMBL/GenBank/DDBJ whole genome shotgun (WGS) entry which is preliminary data.</text>
</comment>
<name>K6YLC3_9ALTE</name>
<dbReference type="PROSITE" id="PS50887">
    <property type="entry name" value="GGDEF"/>
    <property type="match status" value="1"/>
</dbReference>
<evidence type="ECO:0000259" key="5">
    <source>
        <dbReference type="PROSITE" id="PS50887"/>
    </source>
</evidence>
<dbReference type="Pfam" id="PF07695">
    <property type="entry name" value="7TMR-DISM_7TM"/>
    <property type="match status" value="1"/>
</dbReference>
<dbReference type="EC" id="2.7.7.65" evidence="2"/>
<dbReference type="Gene3D" id="3.30.70.270">
    <property type="match status" value="1"/>
</dbReference>
<dbReference type="InterPro" id="IPR043128">
    <property type="entry name" value="Rev_trsase/Diguanyl_cyclase"/>
</dbReference>
<dbReference type="SMART" id="SM00267">
    <property type="entry name" value="GGDEF"/>
    <property type="match status" value="1"/>
</dbReference>
<dbReference type="Proteomes" id="UP000006327">
    <property type="component" value="Unassembled WGS sequence"/>
</dbReference>
<organism evidence="6 7">
    <name type="scientific">Paraglaciecola arctica BSs20135</name>
    <dbReference type="NCBI Taxonomy" id="493475"/>
    <lineage>
        <taxon>Bacteria</taxon>
        <taxon>Pseudomonadati</taxon>
        <taxon>Pseudomonadota</taxon>
        <taxon>Gammaproteobacteria</taxon>
        <taxon>Alteromonadales</taxon>
        <taxon>Alteromonadaceae</taxon>
        <taxon>Paraglaciecola</taxon>
    </lineage>
</organism>
<feature type="transmembrane region" description="Helical" evidence="4">
    <location>
        <begin position="331"/>
        <end position="348"/>
    </location>
</feature>
<sequence length="596" mass="67549">MSSQTIPTIDVQKELIDGKTSLAGQWALSWGEWTPLADIAASKANFKVVLLPNFVSSIVDEKTLNTHRFGTYTLKLNNLSDAFQKPVIRMRNVNDAWQAWWIDESGQSQFLGESGKIAKNYKAQEVSFKTHILQLPQNVHSGTLVVYLSAHLYKRGGMYGEFDVQEFESANKFLLSDLASRSVLIAIGLLVVFQNILFYIFRPKERVLLLLGILAFSTLLRATASAEYVYYFFGNPAMYGFLLKLEYITIVWPPVAAVHFFSCLFPTKRSSQVVKIGYIIVPIVIMYTVLAPLKQVLEHLLYYQVILVIFTLYALWLIINSMIVKSYRSRTMIISGLFLFLGVVNDVIAAQSSSYNLFIAEYTLFLFLFAQTQFHSLRFVSALDTAEHLTNNLQHEVAEKTKELSIRNLELEDKADYLKIQHDQIKELSETDHLTGLYNRQTFDSHLDLKFYQAVQKAEKLALVMLDIDNFKKINDSYGHQVGDECLKTVAEFLRQSNLRKDDFVARYGGEEMVIVLTNTDIKGAEEISQRICDGLSQIELHADEGTIVLTASFGIAELIYNQVENTTQLLKLADDALYQAKSLGKNQVVTAEVSS</sequence>
<reference evidence="6 7" key="1">
    <citation type="journal article" date="2017" name="Antonie Van Leeuwenhoek">
        <title>Rhizobium rhizosphaerae sp. nov., a novel species isolated from rice rhizosphere.</title>
        <authorList>
            <person name="Zhao J.J."/>
            <person name="Zhang J."/>
            <person name="Zhang R.J."/>
            <person name="Zhang C.W."/>
            <person name="Yin H.Q."/>
            <person name="Zhang X.X."/>
        </authorList>
    </citation>
    <scope>NUCLEOTIDE SEQUENCE [LARGE SCALE GENOMIC DNA]</scope>
    <source>
        <strain evidence="6 7">BSs20135</strain>
    </source>
</reference>
<dbReference type="InterPro" id="IPR000160">
    <property type="entry name" value="GGDEF_dom"/>
</dbReference>
<evidence type="ECO:0000256" key="2">
    <source>
        <dbReference type="ARBA" id="ARBA00012528"/>
    </source>
</evidence>
<dbReference type="Pfam" id="PF00990">
    <property type="entry name" value="GGDEF"/>
    <property type="match status" value="1"/>
</dbReference>
<evidence type="ECO:0000256" key="1">
    <source>
        <dbReference type="ARBA" id="ARBA00001946"/>
    </source>
</evidence>
<dbReference type="SUPFAM" id="SSF55073">
    <property type="entry name" value="Nucleotide cyclase"/>
    <property type="match status" value="1"/>
</dbReference>
<feature type="transmembrane region" description="Helical" evidence="4">
    <location>
        <begin position="183"/>
        <end position="201"/>
    </location>
</feature>
<dbReference type="InterPro" id="IPR050469">
    <property type="entry name" value="Diguanylate_Cyclase"/>
</dbReference>
<comment type="cofactor">
    <cofactor evidence="1">
        <name>Mg(2+)</name>
        <dbReference type="ChEBI" id="CHEBI:18420"/>
    </cofactor>
</comment>
<accession>K6YLC3</accession>
<dbReference type="CDD" id="cd01949">
    <property type="entry name" value="GGDEF"/>
    <property type="match status" value="1"/>
</dbReference>
<dbReference type="NCBIfam" id="TIGR00254">
    <property type="entry name" value="GGDEF"/>
    <property type="match status" value="1"/>
</dbReference>
<dbReference type="PANTHER" id="PTHR45138:SF9">
    <property type="entry name" value="DIGUANYLATE CYCLASE DGCM-RELATED"/>
    <property type="match status" value="1"/>
</dbReference>
<evidence type="ECO:0000313" key="7">
    <source>
        <dbReference type="Proteomes" id="UP000006327"/>
    </source>
</evidence>
<dbReference type="PANTHER" id="PTHR45138">
    <property type="entry name" value="REGULATORY COMPONENTS OF SENSORY TRANSDUCTION SYSTEM"/>
    <property type="match status" value="1"/>
</dbReference>
<comment type="catalytic activity">
    <reaction evidence="3">
        <text>2 GTP = 3',3'-c-di-GMP + 2 diphosphate</text>
        <dbReference type="Rhea" id="RHEA:24898"/>
        <dbReference type="ChEBI" id="CHEBI:33019"/>
        <dbReference type="ChEBI" id="CHEBI:37565"/>
        <dbReference type="ChEBI" id="CHEBI:58805"/>
        <dbReference type="EC" id="2.7.7.65"/>
    </reaction>
</comment>
<protein>
    <recommendedName>
        <fullName evidence="2">diguanylate cyclase</fullName>
        <ecNumber evidence="2">2.7.7.65</ecNumber>
    </recommendedName>
</protein>
<dbReference type="RefSeq" id="WP_007616181.1">
    <property type="nucleotide sequence ID" value="NZ_BAEO01000007.1"/>
</dbReference>
<keyword evidence="4" id="KW-0472">Membrane</keyword>
<dbReference type="eggNOG" id="COG3706">
    <property type="taxonomic scope" value="Bacteria"/>
</dbReference>